<comment type="similarity">
    <text evidence="3">Belongs to the peptidase M14 family.</text>
</comment>
<comment type="caution">
    <text evidence="3">Lacks conserved residue(s) required for the propagation of feature annotation.</text>
</comment>
<evidence type="ECO:0000256" key="3">
    <source>
        <dbReference type="PROSITE-ProRule" id="PRU01379"/>
    </source>
</evidence>
<keyword evidence="2" id="KW-0378">Hydrolase</keyword>
<accession>A0A5C1AKW8</accession>
<dbReference type="OrthoDB" id="108903at2"/>
<evidence type="ECO:0000256" key="1">
    <source>
        <dbReference type="ARBA" id="ARBA00022670"/>
    </source>
</evidence>
<dbReference type="AlphaFoldDB" id="A0A5C1AKW8"/>
<dbReference type="Proteomes" id="UP000324974">
    <property type="component" value="Chromosome"/>
</dbReference>
<gene>
    <name evidence="6" type="ORF">PX52LOC_07115</name>
</gene>
<dbReference type="PANTHER" id="PTHR11731:SF193">
    <property type="entry name" value="DIPEPTIDYL PEPTIDASE 9"/>
    <property type="match status" value="1"/>
</dbReference>
<dbReference type="SUPFAM" id="SSF53474">
    <property type="entry name" value="alpha/beta-Hydrolases"/>
    <property type="match status" value="1"/>
</dbReference>
<evidence type="ECO:0000313" key="7">
    <source>
        <dbReference type="Proteomes" id="UP000324974"/>
    </source>
</evidence>
<dbReference type="InterPro" id="IPR029058">
    <property type="entry name" value="AB_hydrolase_fold"/>
</dbReference>
<dbReference type="SUPFAM" id="SSF53187">
    <property type="entry name" value="Zn-dependent exopeptidases"/>
    <property type="match status" value="1"/>
</dbReference>
<dbReference type="InterPro" id="IPR002469">
    <property type="entry name" value="Peptidase_S9B_N"/>
</dbReference>
<sequence>MRSSIVCLLVFSSFVTAQTPAPRTAAEKTNYQETTRHADVIAFGEQLAKLSPRVKATTYGTSKEGRPLPLLIVSADGVDSPQAAARANKLVLLVYANIHAGEVDGKEAVLALARDLAVNNDALLKGCVILVAPDINPDGNEKIGPDNRPGQNGPALAGVRENADGLDLNRDFIKLESPEIRSLVKLITAWDPLLMIDCHTTNGSKHRYTLTYDGQQNPAADSRLIAFSNNTLFPDVTKRLKAATGFESFFYGNFNKDRTQWTSYPATPRFGTQYVGLRNRVPVLSESYTYASFADRVKASYHFVKSTFESVAEKPDVLRKLTREANTPTRIALRSKATAHEKPATVLGFDADAKPKDFELQLVTNRVPTLEVEVPEAYLVPPAFAEAVDTLRRHGIAVEELREDIDLDLEAYRVTEASAAAEAFQKHKTRQLEVTREKVARRVPPNTFVVRTAQPLGRLAAFLLEPQAEDGLTTWNFFDAGIAKDKEFPVVRVPKLGGVATGQPRPLPEDRKKNLPFDLGFLTSNRSFAVGEIGPVTWLSDGDHFLQSKANKLWKVAARTGRSEMFVDAGKLEKSLEGLPAIQRQARGGFARGGQYRMNPARTATLVDLPKGELGIAYFDGTPGMQLTTSDGKKEFVTFSPTGTHIAFVRAGNLFAVDIATRKETALTTDGGGELLNGRADWVYEEEIFNRNGQSYWWNADGSAITFLRFDDTPVKKYTLADPLTTRGRAEVYAYPKPGDPNPIAKIGVVRLADAKPVFLPLGEYKPDDTLFARVGFLPNGKQVFAYVQNRRQTWLDFVVWDTPESSPRVLFRDQTKAWIDDMGEPKFLADGSFLFPSERTGWKHLYHYDPQGKLIRAVTSGEWEARDVHRVSEADGVVYFSGTKDGTNGANLYAAKLDGSGVTRLSAGDGTHTVSVAPKGNLFTDRFTDNTTPGTTLLRELGGGVVRTLDNNPAYAREEYRFGNVERLQVPMKDGFQLEAAITYPPDFDPTKKYPVWISTYAGPHAPTVKDAWSWRGFEQVLAHMGVVSFRVDPRSASGKGAVSAWACYKQMGVPELKDLEEAVDWITAKPWADSSRVGISGHSFGGFITAYALTHSKKFAAGIAGAPPTDWRLYDTIYTERYMGLPDENKAGYDKTSVVKAAGNLHGKLLLIHGLMDDNVHVQNSMQLVDALQKANKPFELMIYPPSRHGIRGEHYQTLQIDFIRRTMLGAK</sequence>
<dbReference type="EMBL" id="CP042425">
    <property type="protein sequence ID" value="QEL20029.1"/>
    <property type="molecule type" value="Genomic_DNA"/>
</dbReference>
<dbReference type="InterPro" id="IPR050278">
    <property type="entry name" value="Serine_Prot_S9B/DPPIV"/>
</dbReference>
<dbReference type="PROSITE" id="PS52035">
    <property type="entry name" value="PEPTIDASE_M14"/>
    <property type="match status" value="1"/>
</dbReference>
<keyword evidence="7" id="KW-1185">Reference proteome</keyword>
<dbReference type="KEGG" id="lrs:PX52LOC_07115"/>
<dbReference type="GO" id="GO:0008239">
    <property type="term" value="F:dipeptidyl-peptidase activity"/>
    <property type="evidence" value="ECO:0007669"/>
    <property type="project" value="TreeGrafter"/>
</dbReference>
<dbReference type="Pfam" id="PF00930">
    <property type="entry name" value="DPPIV_N"/>
    <property type="match status" value="1"/>
</dbReference>
<dbReference type="GO" id="GO:0006508">
    <property type="term" value="P:proteolysis"/>
    <property type="evidence" value="ECO:0007669"/>
    <property type="project" value="UniProtKB-KW"/>
</dbReference>
<dbReference type="GO" id="GO:0004252">
    <property type="term" value="F:serine-type endopeptidase activity"/>
    <property type="evidence" value="ECO:0007669"/>
    <property type="project" value="InterPro"/>
</dbReference>
<dbReference type="InterPro" id="IPR000834">
    <property type="entry name" value="Peptidase_M14"/>
</dbReference>
<dbReference type="Gene3D" id="2.140.10.30">
    <property type="entry name" value="Dipeptidylpeptidase IV, N-terminal domain"/>
    <property type="match status" value="1"/>
</dbReference>
<protein>
    <submittedName>
        <fullName evidence="6">Peptidase M14</fullName>
    </submittedName>
</protein>
<organism evidence="6 7">
    <name type="scientific">Limnoglobus roseus</name>
    <dbReference type="NCBI Taxonomy" id="2598579"/>
    <lineage>
        <taxon>Bacteria</taxon>
        <taxon>Pseudomonadati</taxon>
        <taxon>Planctomycetota</taxon>
        <taxon>Planctomycetia</taxon>
        <taxon>Gemmatales</taxon>
        <taxon>Gemmataceae</taxon>
        <taxon>Limnoglobus</taxon>
    </lineage>
</organism>
<proteinExistence type="inferred from homology"/>
<keyword evidence="1" id="KW-0645">Protease</keyword>
<dbReference type="CDD" id="cd06241">
    <property type="entry name" value="M14-like"/>
    <property type="match status" value="1"/>
</dbReference>
<dbReference type="GO" id="GO:0004181">
    <property type="term" value="F:metallocarboxypeptidase activity"/>
    <property type="evidence" value="ECO:0007669"/>
    <property type="project" value="InterPro"/>
</dbReference>
<dbReference type="Gene3D" id="3.40.630.10">
    <property type="entry name" value="Zn peptidases"/>
    <property type="match status" value="1"/>
</dbReference>
<reference evidence="7" key="1">
    <citation type="submission" date="2019-08" db="EMBL/GenBank/DDBJ databases">
        <title>Limnoglobus roseus gen. nov., sp. nov., a novel freshwater planctomycete with a giant genome from the family Gemmataceae.</title>
        <authorList>
            <person name="Kulichevskaya I.S."/>
            <person name="Naumoff D.G."/>
            <person name="Miroshnikov K."/>
            <person name="Ivanova A."/>
            <person name="Philippov D.A."/>
            <person name="Hakobyan A."/>
            <person name="Rijpstra I.C."/>
            <person name="Sinninghe Damste J.S."/>
            <person name="Liesack W."/>
            <person name="Dedysh S.N."/>
        </authorList>
    </citation>
    <scope>NUCLEOTIDE SEQUENCE [LARGE SCALE GENOMIC DNA]</scope>
    <source>
        <strain evidence="7">PX52</strain>
    </source>
</reference>
<dbReference type="Pfam" id="PF00326">
    <property type="entry name" value="Peptidase_S9"/>
    <property type="match status" value="1"/>
</dbReference>
<dbReference type="PROSITE" id="PS00708">
    <property type="entry name" value="PRO_ENDOPEP_SER"/>
    <property type="match status" value="1"/>
</dbReference>
<evidence type="ECO:0000313" key="6">
    <source>
        <dbReference type="EMBL" id="QEL20029.1"/>
    </source>
</evidence>
<name>A0A5C1AKW8_9BACT</name>
<evidence type="ECO:0000256" key="4">
    <source>
        <dbReference type="SAM" id="SignalP"/>
    </source>
</evidence>
<dbReference type="InterPro" id="IPR002471">
    <property type="entry name" value="Pept_S9_AS"/>
</dbReference>
<dbReference type="PANTHER" id="PTHR11731">
    <property type="entry name" value="PROTEASE FAMILY S9B,C DIPEPTIDYL-PEPTIDASE IV-RELATED"/>
    <property type="match status" value="1"/>
</dbReference>
<evidence type="ECO:0000256" key="2">
    <source>
        <dbReference type="ARBA" id="ARBA00022801"/>
    </source>
</evidence>
<dbReference type="RefSeq" id="WP_149114360.1">
    <property type="nucleotide sequence ID" value="NZ_CP042425.1"/>
</dbReference>
<dbReference type="SMART" id="SM00631">
    <property type="entry name" value="Zn_pept"/>
    <property type="match status" value="1"/>
</dbReference>
<dbReference type="Pfam" id="PF00246">
    <property type="entry name" value="Peptidase_M14"/>
    <property type="match status" value="1"/>
</dbReference>
<feature type="domain" description="Peptidase M14" evidence="5">
    <location>
        <begin position="27"/>
        <end position="290"/>
    </location>
</feature>
<dbReference type="Gene3D" id="3.40.50.1820">
    <property type="entry name" value="alpha/beta hydrolase"/>
    <property type="match status" value="1"/>
</dbReference>
<feature type="signal peptide" evidence="4">
    <location>
        <begin position="1"/>
        <end position="17"/>
    </location>
</feature>
<dbReference type="InterPro" id="IPR001375">
    <property type="entry name" value="Peptidase_S9_cat"/>
</dbReference>
<keyword evidence="4" id="KW-0732">Signal</keyword>
<dbReference type="SUPFAM" id="SSF82171">
    <property type="entry name" value="DPP6 N-terminal domain-like"/>
    <property type="match status" value="1"/>
</dbReference>
<feature type="chain" id="PRO_5022963301" evidence="4">
    <location>
        <begin position="18"/>
        <end position="1214"/>
    </location>
</feature>
<evidence type="ECO:0000259" key="5">
    <source>
        <dbReference type="PROSITE" id="PS52035"/>
    </source>
</evidence>
<dbReference type="GO" id="GO:0008270">
    <property type="term" value="F:zinc ion binding"/>
    <property type="evidence" value="ECO:0007669"/>
    <property type="project" value="InterPro"/>
</dbReference>